<feature type="transmembrane region" description="Helical" evidence="6">
    <location>
        <begin position="40"/>
        <end position="62"/>
    </location>
</feature>
<proteinExistence type="predicted"/>
<reference evidence="9" key="1">
    <citation type="submission" date="2025-08" db="UniProtKB">
        <authorList>
            <consortium name="RefSeq"/>
        </authorList>
    </citation>
    <scope>IDENTIFICATION</scope>
    <source>
        <tissue evidence="9">Muscle</tissue>
    </source>
</reference>
<evidence type="ECO:0000313" key="8">
    <source>
        <dbReference type="Proteomes" id="UP000694941"/>
    </source>
</evidence>
<feature type="domain" description="ABC-2 type transporter transmembrane" evidence="7">
    <location>
        <begin position="1"/>
        <end position="117"/>
    </location>
</feature>
<evidence type="ECO:0000313" key="9">
    <source>
        <dbReference type="RefSeq" id="XP_022235597.1"/>
    </source>
</evidence>
<dbReference type="PANTHER" id="PTHR19241">
    <property type="entry name" value="ATP-BINDING CASSETTE TRANSPORTER"/>
    <property type="match status" value="1"/>
</dbReference>
<evidence type="ECO:0000256" key="6">
    <source>
        <dbReference type="SAM" id="Phobius"/>
    </source>
</evidence>
<keyword evidence="8" id="KW-1185">Reference proteome</keyword>
<sequence>MSKITCGMPPEVIVCLAYIVPVYSIAGFESDSRVNVFGIYIGYMLLYLLAIRMLSLALGWLFSSHHLAAGCAGFILTLSATTAGYTVHFTDLSTVFSWFQWVSPMRWMMEQVVVWEFFGKNDADEDETKYLCNRNPVVQQKNNLLVKAGCGILNDAHALRLHDYHATWPQYQPIVITLAFYLFWFLVGLFALIFIHQQPNRSNRSSVS</sequence>
<protein>
    <submittedName>
        <fullName evidence="9">Uncharacterized protein LOC111083389</fullName>
    </submittedName>
</protein>
<evidence type="ECO:0000256" key="1">
    <source>
        <dbReference type="ARBA" id="ARBA00004141"/>
    </source>
</evidence>
<gene>
    <name evidence="9" type="primary">LOC111083389</name>
</gene>
<feature type="transmembrane region" description="Helical" evidence="6">
    <location>
        <begin position="174"/>
        <end position="195"/>
    </location>
</feature>
<evidence type="ECO:0000256" key="5">
    <source>
        <dbReference type="ARBA" id="ARBA00023136"/>
    </source>
</evidence>
<evidence type="ECO:0000259" key="7">
    <source>
        <dbReference type="Pfam" id="PF01061"/>
    </source>
</evidence>
<keyword evidence="3 6" id="KW-0812">Transmembrane</keyword>
<comment type="subcellular location">
    <subcellularLocation>
        <location evidence="1">Membrane</location>
        <topology evidence="1">Multi-pass membrane protein</topology>
    </subcellularLocation>
</comment>
<evidence type="ECO:0000256" key="2">
    <source>
        <dbReference type="ARBA" id="ARBA00022448"/>
    </source>
</evidence>
<organism evidence="8 9">
    <name type="scientific">Limulus polyphemus</name>
    <name type="common">Atlantic horseshoe crab</name>
    <dbReference type="NCBI Taxonomy" id="6850"/>
    <lineage>
        <taxon>Eukaryota</taxon>
        <taxon>Metazoa</taxon>
        <taxon>Ecdysozoa</taxon>
        <taxon>Arthropoda</taxon>
        <taxon>Chelicerata</taxon>
        <taxon>Merostomata</taxon>
        <taxon>Xiphosura</taxon>
        <taxon>Limulidae</taxon>
        <taxon>Limulus</taxon>
    </lineage>
</organism>
<keyword evidence="2" id="KW-0813">Transport</keyword>
<dbReference type="GeneID" id="111083389"/>
<accession>A0ABM1RW42</accession>
<dbReference type="Pfam" id="PF01061">
    <property type="entry name" value="ABC2_membrane"/>
    <property type="match status" value="1"/>
</dbReference>
<evidence type="ECO:0000256" key="3">
    <source>
        <dbReference type="ARBA" id="ARBA00022692"/>
    </source>
</evidence>
<keyword evidence="4 6" id="KW-1133">Transmembrane helix</keyword>
<evidence type="ECO:0000256" key="4">
    <source>
        <dbReference type="ARBA" id="ARBA00022989"/>
    </source>
</evidence>
<feature type="transmembrane region" description="Helical" evidence="6">
    <location>
        <begin position="74"/>
        <end position="99"/>
    </location>
</feature>
<keyword evidence="5 6" id="KW-0472">Membrane</keyword>
<feature type="transmembrane region" description="Helical" evidence="6">
    <location>
        <begin position="12"/>
        <end position="28"/>
    </location>
</feature>
<name>A0ABM1RW42_LIMPO</name>
<dbReference type="Proteomes" id="UP000694941">
    <property type="component" value="Unplaced"/>
</dbReference>
<dbReference type="InterPro" id="IPR013525">
    <property type="entry name" value="ABC2_TM"/>
</dbReference>
<dbReference type="RefSeq" id="XP_022235597.1">
    <property type="nucleotide sequence ID" value="XM_022379889.1"/>
</dbReference>